<protein>
    <recommendedName>
        <fullName evidence="3">Exopolysaccharide biosynthesis protein</fullName>
    </recommendedName>
</protein>
<dbReference type="STRING" id="1183438.GKIL_3477"/>
<dbReference type="Proteomes" id="UP000017396">
    <property type="component" value="Chromosome"/>
</dbReference>
<dbReference type="RefSeq" id="WP_023175025.1">
    <property type="nucleotide sequence ID" value="NC_022600.1"/>
</dbReference>
<dbReference type="OrthoDB" id="6636518at2"/>
<dbReference type="KEGG" id="glj:GKIL_3477"/>
<dbReference type="SUPFAM" id="SSF142795">
    <property type="entry name" value="CAC2185-like"/>
    <property type="match status" value="1"/>
</dbReference>
<sequence length="234" mass="27620">MTKVLPPLIKQVRRRLATAIMRARTRNRDFVIISNDCWGAEVYRELGLPYRTPFVGLFMVTPCFMRLLDDLWLYLDTRTELRFIRHSRYPSVNDWRQKQQLTYPMGLLADSVELHFLHYDDPSEAASKWFRRLSRIEAGNTDQIFVKFSADKDLCTEADVRHFEALPFAHKLCLAAQPYPGCRSVVSMPDYDIDGAYMYWLCRRYFDVAGWLNGKTHPDGLPERLLNTVLYYRY</sequence>
<dbReference type="AlphaFoldDB" id="U5QLF6"/>
<name>U5QLF6_GLOK1</name>
<dbReference type="InterPro" id="IPR015037">
    <property type="entry name" value="DUF1919"/>
</dbReference>
<dbReference type="InterPro" id="IPR037226">
    <property type="entry name" value="CAC2185-like_sf"/>
</dbReference>
<keyword evidence="2" id="KW-1185">Reference proteome</keyword>
<gene>
    <name evidence="1" type="ORF">GKIL_3477</name>
</gene>
<dbReference type="Pfam" id="PF08942">
    <property type="entry name" value="DUF1919"/>
    <property type="match status" value="1"/>
</dbReference>
<evidence type="ECO:0000313" key="2">
    <source>
        <dbReference type="Proteomes" id="UP000017396"/>
    </source>
</evidence>
<accession>U5QLF6</accession>
<organism evidence="1 2">
    <name type="scientific">Gloeobacter kilaueensis (strain ATCC BAA-2537 / CCAP 1431/1 / ULC 316 / JS1)</name>
    <dbReference type="NCBI Taxonomy" id="1183438"/>
    <lineage>
        <taxon>Bacteria</taxon>
        <taxon>Bacillati</taxon>
        <taxon>Cyanobacteriota</taxon>
        <taxon>Cyanophyceae</taxon>
        <taxon>Gloeobacterales</taxon>
        <taxon>Gloeobacteraceae</taxon>
        <taxon>Gloeobacter</taxon>
    </lineage>
</organism>
<proteinExistence type="predicted"/>
<evidence type="ECO:0008006" key="3">
    <source>
        <dbReference type="Google" id="ProtNLM"/>
    </source>
</evidence>
<dbReference type="eggNOG" id="COG3955">
    <property type="taxonomic scope" value="Bacteria"/>
</dbReference>
<dbReference type="EMBL" id="CP003587">
    <property type="protein sequence ID" value="AGY59723.1"/>
    <property type="molecule type" value="Genomic_DNA"/>
</dbReference>
<evidence type="ECO:0000313" key="1">
    <source>
        <dbReference type="EMBL" id="AGY59723.1"/>
    </source>
</evidence>
<reference evidence="1 2" key="1">
    <citation type="journal article" date="2013" name="PLoS ONE">
        <title>Cultivation and Complete Genome Sequencing of Gloeobacter kilaueensis sp. nov., from a Lava Cave in Kilauea Caldera, Hawai'i.</title>
        <authorList>
            <person name="Saw J.H."/>
            <person name="Schatz M."/>
            <person name="Brown M.V."/>
            <person name="Kunkel D.D."/>
            <person name="Foster J.S."/>
            <person name="Shick H."/>
            <person name="Christensen S."/>
            <person name="Hou S."/>
            <person name="Wan X."/>
            <person name="Donachie S.P."/>
        </authorList>
    </citation>
    <scope>NUCLEOTIDE SEQUENCE [LARGE SCALE GENOMIC DNA]</scope>
    <source>
        <strain evidence="2">JS</strain>
    </source>
</reference>
<dbReference type="HOGENOM" id="CLU_113266_1_0_3"/>